<proteinExistence type="predicted"/>
<evidence type="ECO:0008006" key="4">
    <source>
        <dbReference type="Google" id="ProtNLM"/>
    </source>
</evidence>
<evidence type="ECO:0000313" key="2">
    <source>
        <dbReference type="EMBL" id="CAL4075866.1"/>
    </source>
</evidence>
<gene>
    <name evidence="2" type="ORF">MNOR_LOCUS9986</name>
</gene>
<keyword evidence="3" id="KW-1185">Reference proteome</keyword>
<accession>A0AAV2QCA5</accession>
<organism evidence="2 3">
    <name type="scientific">Meganyctiphanes norvegica</name>
    <name type="common">Northern krill</name>
    <name type="synonym">Thysanopoda norvegica</name>
    <dbReference type="NCBI Taxonomy" id="48144"/>
    <lineage>
        <taxon>Eukaryota</taxon>
        <taxon>Metazoa</taxon>
        <taxon>Ecdysozoa</taxon>
        <taxon>Arthropoda</taxon>
        <taxon>Crustacea</taxon>
        <taxon>Multicrustacea</taxon>
        <taxon>Malacostraca</taxon>
        <taxon>Eumalacostraca</taxon>
        <taxon>Eucarida</taxon>
        <taxon>Euphausiacea</taxon>
        <taxon>Euphausiidae</taxon>
        <taxon>Meganyctiphanes</taxon>
    </lineage>
</organism>
<sequence>MAVAAAVISVTVAAAAVAAAAVAAAVQLNESILPSANRQNSSIPCQNYTNLACMLILDIYMYIYAAAVYPSNIICGPFGRECSFPAYWPQNAIIKTKSNNLFSRFTTPDFILGALAIALPKSLHYSRSNAD</sequence>
<evidence type="ECO:0000313" key="3">
    <source>
        <dbReference type="Proteomes" id="UP001497623"/>
    </source>
</evidence>
<keyword evidence="1" id="KW-0732">Signal</keyword>
<feature type="chain" id="PRO_5043371218" description="Secreted protein" evidence="1">
    <location>
        <begin position="21"/>
        <end position="131"/>
    </location>
</feature>
<dbReference type="Proteomes" id="UP001497623">
    <property type="component" value="Unassembled WGS sequence"/>
</dbReference>
<protein>
    <recommendedName>
        <fullName evidence="4">Secreted protein</fullName>
    </recommendedName>
</protein>
<dbReference type="AlphaFoldDB" id="A0AAV2QCA5"/>
<name>A0AAV2QCA5_MEGNR</name>
<comment type="caution">
    <text evidence="2">The sequence shown here is derived from an EMBL/GenBank/DDBJ whole genome shotgun (WGS) entry which is preliminary data.</text>
</comment>
<evidence type="ECO:0000256" key="1">
    <source>
        <dbReference type="SAM" id="SignalP"/>
    </source>
</evidence>
<dbReference type="EMBL" id="CAXKWB010004950">
    <property type="protein sequence ID" value="CAL4075866.1"/>
    <property type="molecule type" value="Genomic_DNA"/>
</dbReference>
<feature type="signal peptide" evidence="1">
    <location>
        <begin position="1"/>
        <end position="20"/>
    </location>
</feature>
<reference evidence="2 3" key="1">
    <citation type="submission" date="2024-05" db="EMBL/GenBank/DDBJ databases">
        <authorList>
            <person name="Wallberg A."/>
        </authorList>
    </citation>
    <scope>NUCLEOTIDE SEQUENCE [LARGE SCALE GENOMIC DNA]</scope>
</reference>